<dbReference type="InterPro" id="IPR045057">
    <property type="entry name" value="Gcn5-rel_NAT"/>
</dbReference>
<dbReference type="Pfam" id="PF14542">
    <property type="entry name" value="Acetyltransf_CG"/>
    <property type="match status" value="1"/>
</dbReference>
<dbReference type="InterPro" id="IPR000182">
    <property type="entry name" value="GNAT_dom"/>
</dbReference>
<dbReference type="PANTHER" id="PTHR31435:SF10">
    <property type="entry name" value="BSR4717 PROTEIN"/>
    <property type="match status" value="1"/>
</dbReference>
<evidence type="ECO:0000313" key="4">
    <source>
        <dbReference type="Proteomes" id="UP000292003"/>
    </source>
</evidence>
<dbReference type="InterPro" id="IPR031165">
    <property type="entry name" value="GNAT_YJDJ"/>
</dbReference>
<sequence length="110" mass="12023">MRCGGRRREEAVTESADEVQVADNPARSCFEVHAGGELAGRADYRLLPGRMVLTHTEVGERFAGRGLAGRLARVALDSARDRGLAVTPECEYMAGWIRKHPEYLPLVDGA</sequence>
<dbReference type="GO" id="GO:0016747">
    <property type="term" value="F:acyltransferase activity, transferring groups other than amino-acyl groups"/>
    <property type="evidence" value="ECO:0007669"/>
    <property type="project" value="InterPro"/>
</dbReference>
<evidence type="ECO:0000259" key="1">
    <source>
        <dbReference type="PROSITE" id="PS51186"/>
    </source>
</evidence>
<evidence type="ECO:0000259" key="2">
    <source>
        <dbReference type="PROSITE" id="PS51729"/>
    </source>
</evidence>
<dbReference type="EMBL" id="SFCC01000001">
    <property type="protein sequence ID" value="RZQ65855.1"/>
    <property type="molecule type" value="Genomic_DNA"/>
</dbReference>
<feature type="domain" description="N-acetyltransferase" evidence="1">
    <location>
        <begin position="1"/>
        <end position="110"/>
    </location>
</feature>
<organism evidence="3 4">
    <name type="scientific">Amycolatopsis suaedae</name>
    <dbReference type="NCBI Taxonomy" id="2510978"/>
    <lineage>
        <taxon>Bacteria</taxon>
        <taxon>Bacillati</taxon>
        <taxon>Actinomycetota</taxon>
        <taxon>Actinomycetes</taxon>
        <taxon>Pseudonocardiales</taxon>
        <taxon>Pseudonocardiaceae</taxon>
        <taxon>Amycolatopsis</taxon>
    </lineage>
</organism>
<keyword evidence="4" id="KW-1185">Reference proteome</keyword>
<dbReference type="Proteomes" id="UP000292003">
    <property type="component" value="Unassembled WGS sequence"/>
</dbReference>
<protein>
    <submittedName>
        <fullName evidence="3">N-acetyltransferase</fullName>
    </submittedName>
</protein>
<keyword evidence="3" id="KW-0808">Transferase</keyword>
<dbReference type="PANTHER" id="PTHR31435">
    <property type="entry name" value="PROTEIN NATD1"/>
    <property type="match status" value="1"/>
</dbReference>
<proteinExistence type="predicted"/>
<dbReference type="PROSITE" id="PS51186">
    <property type="entry name" value="GNAT"/>
    <property type="match status" value="1"/>
</dbReference>
<reference evidence="3 4" key="1">
    <citation type="submission" date="2019-02" db="EMBL/GenBank/DDBJ databases">
        <title>Draft genome sequence of Amycolatopsis sp. 8-3EHSu isolated from roots of Suaeda maritima.</title>
        <authorList>
            <person name="Duangmal K."/>
            <person name="Chantavorakit T."/>
        </authorList>
    </citation>
    <scope>NUCLEOTIDE SEQUENCE [LARGE SCALE GENOMIC DNA]</scope>
    <source>
        <strain evidence="3 4">8-3EHSu</strain>
    </source>
</reference>
<dbReference type="PROSITE" id="PS51729">
    <property type="entry name" value="GNAT_YJDJ"/>
    <property type="match status" value="1"/>
</dbReference>
<evidence type="ECO:0000313" key="3">
    <source>
        <dbReference type="EMBL" id="RZQ65855.1"/>
    </source>
</evidence>
<gene>
    <name evidence="3" type="ORF">EWH70_01905</name>
</gene>
<feature type="domain" description="N-acetyltransferase" evidence="2">
    <location>
        <begin position="22"/>
        <end position="108"/>
    </location>
</feature>
<accession>A0A4V2EMP8</accession>
<dbReference type="InterPro" id="IPR016181">
    <property type="entry name" value="Acyl_CoA_acyltransferase"/>
</dbReference>
<dbReference type="AlphaFoldDB" id="A0A4V2EMP8"/>
<dbReference type="Gene3D" id="3.40.630.30">
    <property type="match status" value="1"/>
</dbReference>
<name>A0A4V2EMP8_9PSEU</name>
<comment type="caution">
    <text evidence="3">The sequence shown here is derived from an EMBL/GenBank/DDBJ whole genome shotgun (WGS) entry which is preliminary data.</text>
</comment>
<dbReference type="OrthoDB" id="5405911at2"/>
<dbReference type="SUPFAM" id="SSF55729">
    <property type="entry name" value="Acyl-CoA N-acyltransferases (Nat)"/>
    <property type="match status" value="1"/>
</dbReference>